<dbReference type="Proteomes" id="UP000823982">
    <property type="component" value="Unassembled WGS sequence"/>
</dbReference>
<feature type="transmembrane region" description="Helical" evidence="2">
    <location>
        <begin position="461"/>
        <end position="479"/>
    </location>
</feature>
<reference evidence="4" key="2">
    <citation type="journal article" date="2021" name="PeerJ">
        <title>Extensive microbial diversity within the chicken gut microbiome revealed by metagenomics and culture.</title>
        <authorList>
            <person name="Gilroy R."/>
            <person name="Ravi A."/>
            <person name="Getino M."/>
            <person name="Pursley I."/>
            <person name="Horton D.L."/>
            <person name="Alikhan N.F."/>
            <person name="Baker D."/>
            <person name="Gharbi K."/>
            <person name="Hall N."/>
            <person name="Watson M."/>
            <person name="Adriaenssens E.M."/>
            <person name="Foster-Nyarko E."/>
            <person name="Jarju S."/>
            <person name="Secka A."/>
            <person name="Antonio M."/>
            <person name="Oren A."/>
            <person name="Chaudhuri R.R."/>
            <person name="La Ragione R."/>
            <person name="Hildebrand F."/>
            <person name="Pallen M.J."/>
        </authorList>
    </citation>
    <scope>NUCLEOTIDE SEQUENCE</scope>
    <source>
        <strain evidence="4">CHK157-1446</strain>
    </source>
</reference>
<feature type="chain" id="PRO_5039461112" evidence="3">
    <location>
        <begin position="27"/>
        <end position="483"/>
    </location>
</feature>
<keyword evidence="2" id="KW-0812">Transmembrane</keyword>
<evidence type="ECO:0000313" key="4">
    <source>
        <dbReference type="EMBL" id="HIS23842.1"/>
    </source>
</evidence>
<evidence type="ECO:0000256" key="1">
    <source>
        <dbReference type="SAM" id="MobiDB-lite"/>
    </source>
</evidence>
<dbReference type="EMBL" id="DVIR01000003">
    <property type="protein sequence ID" value="HIS23842.1"/>
    <property type="molecule type" value="Genomic_DNA"/>
</dbReference>
<protein>
    <submittedName>
        <fullName evidence="4">Uncharacterized protein</fullName>
    </submittedName>
</protein>
<feature type="region of interest" description="Disordered" evidence="1">
    <location>
        <begin position="420"/>
        <end position="458"/>
    </location>
</feature>
<accession>A0A9D1EMV8</accession>
<reference evidence="4" key="1">
    <citation type="submission" date="2020-10" db="EMBL/GenBank/DDBJ databases">
        <authorList>
            <person name="Gilroy R."/>
        </authorList>
    </citation>
    <scope>NUCLEOTIDE SEQUENCE</scope>
    <source>
        <strain evidence="4">CHK157-1446</strain>
    </source>
</reference>
<feature type="compositionally biased region" description="Acidic residues" evidence="1">
    <location>
        <begin position="421"/>
        <end position="434"/>
    </location>
</feature>
<comment type="caution">
    <text evidence="4">The sequence shown here is derived from an EMBL/GenBank/DDBJ whole genome shotgun (WGS) entry which is preliminary data.</text>
</comment>
<evidence type="ECO:0000256" key="2">
    <source>
        <dbReference type="SAM" id="Phobius"/>
    </source>
</evidence>
<evidence type="ECO:0000256" key="3">
    <source>
        <dbReference type="SAM" id="SignalP"/>
    </source>
</evidence>
<keyword evidence="2" id="KW-1133">Transmembrane helix</keyword>
<name>A0A9D1EMV8_9FIRM</name>
<gene>
    <name evidence="4" type="ORF">IAD01_00325</name>
</gene>
<feature type="compositionally biased region" description="Acidic residues" evidence="1">
    <location>
        <begin position="443"/>
        <end position="455"/>
    </location>
</feature>
<keyword evidence="3" id="KW-0732">Signal</keyword>
<organism evidence="4 5">
    <name type="scientific">Candidatus Faeciplasma gallinarum</name>
    <dbReference type="NCBI Taxonomy" id="2840799"/>
    <lineage>
        <taxon>Bacteria</taxon>
        <taxon>Bacillati</taxon>
        <taxon>Bacillota</taxon>
        <taxon>Clostridia</taxon>
        <taxon>Eubacteriales</taxon>
        <taxon>Oscillospiraceae</taxon>
        <taxon>Oscillospiraceae incertae sedis</taxon>
        <taxon>Candidatus Faeciplasma</taxon>
    </lineage>
</organism>
<proteinExistence type="predicted"/>
<dbReference type="AlphaFoldDB" id="A0A9D1EMV8"/>
<evidence type="ECO:0000313" key="5">
    <source>
        <dbReference type="Proteomes" id="UP000823982"/>
    </source>
</evidence>
<keyword evidence="2" id="KW-0472">Membrane</keyword>
<sequence length="483" mass="53123">MNMKKLMAVVLAVAIAISAMAVNVFAAETYRIDLKKTETVNTGKTITWTFDFNIYNLFGYADQNSYLELVLPDTLTKADSTDAKITWYIEVNGTRTQLQGIDAGTGTIDPTSNNYADQQGVKYFKQYVNFGAFNRPYYNFNGTDYWATIAQSQMVGDIGAMKLVAEMTYEGERAGDNSMPTGQSDQETGFKDGNFDMYVQLWTAGIDGVKGYGAAGQDDQAVTGSNIPAYFMTVAKNEKWDTETNNVEFVNATEGEGGWNDLKLGKAFVWDHTLQNRAAVLGAESAKVIVTLDKTINGIALYTMRTADQPIGSYDTSTGNGDQNMGNPWPGYDQWYNPATVDVASTCFVNGETSQLVFDLPMDYLYDTTYGVYNGGIWITDRIQLENFQWVNNDWYYNGKPIVFTDYATDIYIELTMPGTDDGDDTIDVDDPVEPGDVVTEPDGADDIEVTDPGEDTNPPTGIVLAVLPMAIAAAAVVVSKRR</sequence>
<feature type="signal peptide" evidence="3">
    <location>
        <begin position="1"/>
        <end position="26"/>
    </location>
</feature>